<protein>
    <submittedName>
        <fullName evidence="1">Uncharacterized protein</fullName>
    </submittedName>
</protein>
<dbReference type="EMBL" id="JAELUR010000016">
    <property type="protein sequence ID" value="KAG7423275.1"/>
    <property type="molecule type" value="Genomic_DNA"/>
</dbReference>
<dbReference type="Proteomes" id="UP000693942">
    <property type="component" value="Unassembled WGS sequence"/>
</dbReference>
<comment type="caution">
    <text evidence="1">The sequence shown here is derived from an EMBL/GenBank/DDBJ whole genome shotgun (WGS) entry which is preliminary data.</text>
</comment>
<name>A0A8J5U0A9_FUSOX</name>
<proteinExistence type="predicted"/>
<evidence type="ECO:0000313" key="2">
    <source>
        <dbReference type="Proteomes" id="UP000693942"/>
    </source>
</evidence>
<reference evidence="1" key="1">
    <citation type="submission" date="2021-04" db="EMBL/GenBank/DDBJ databases">
        <title>First draft genome resource for Brassicaceae pathogens Fusarium oxysporum f. sp. raphani and Fusarium oxysporum f. sp. rapae.</title>
        <authorList>
            <person name="Asai S."/>
        </authorList>
    </citation>
    <scope>NUCLEOTIDE SEQUENCE</scope>
    <source>
        <strain evidence="1">Tf1262</strain>
    </source>
</reference>
<sequence length="121" mass="13684">MEPLSITSGVVGVAVPALQCAQQLRKTIQVILDAPSEIASLRQELLSEQHYSAPETRDERMLHAIDMGWFIMNKYYRYTMTEDVPVYSVALLLDPSNRDANIKQNWPDEWYDNAIGGAQAI</sequence>
<accession>A0A8J5U0A9</accession>
<gene>
    <name evidence="1" type="ORF">Forpi1262_v015761</name>
</gene>
<dbReference type="AlphaFoldDB" id="A0A8J5U0A9"/>
<organism evidence="1 2">
    <name type="scientific">Fusarium oxysporum f. sp. raphani</name>
    <dbReference type="NCBI Taxonomy" id="96318"/>
    <lineage>
        <taxon>Eukaryota</taxon>
        <taxon>Fungi</taxon>
        <taxon>Dikarya</taxon>
        <taxon>Ascomycota</taxon>
        <taxon>Pezizomycotina</taxon>
        <taxon>Sordariomycetes</taxon>
        <taxon>Hypocreomycetidae</taxon>
        <taxon>Hypocreales</taxon>
        <taxon>Nectriaceae</taxon>
        <taxon>Fusarium</taxon>
        <taxon>Fusarium oxysporum species complex</taxon>
    </lineage>
</organism>
<evidence type="ECO:0000313" key="1">
    <source>
        <dbReference type="EMBL" id="KAG7423275.1"/>
    </source>
</evidence>